<sequence>MSPILFSGLARDFPWMNLGFDVDELEKSDVFQVDFPDVLQAKTSLVQAAVDSRNELRIMAKSLVGVATDIRDKDWFDKLKKSGFMPEINTVWVLEGSLYYLSHTEAMQVTKVEAEKCVVSSTLLLPDCMNKPSATLPNSVFHFYNDWPDQLFIIFMQTSLPATGSMDQPSTVLLLVFGPGFWLTAS</sequence>
<dbReference type="PANTHER" id="PTHR43619">
    <property type="entry name" value="S-ADENOSYL-L-METHIONINE-DEPENDENT METHYLTRANSFERASE YKTD-RELATED"/>
    <property type="match status" value="1"/>
</dbReference>
<reference evidence="3 4" key="1">
    <citation type="submission" date="2021-03" db="EMBL/GenBank/DDBJ databases">
        <authorList>
            <person name="King G.J."/>
            <person name="Bancroft I."/>
            <person name="Baten A."/>
            <person name="Bloomfield J."/>
            <person name="Borpatragohain P."/>
            <person name="He Z."/>
            <person name="Irish N."/>
            <person name="Irwin J."/>
            <person name="Liu K."/>
            <person name="Mauleon R.P."/>
            <person name="Moore J."/>
            <person name="Morris R."/>
            <person name="Ostergaard L."/>
            <person name="Wang B."/>
            <person name="Wells R."/>
        </authorList>
    </citation>
    <scope>NUCLEOTIDE SEQUENCE [LARGE SCALE GENOMIC DNA]</scope>
    <source>
        <strain evidence="3">R-o-18</strain>
        <tissue evidence="3">Leaf</tissue>
    </source>
</reference>
<gene>
    <name evidence="3" type="primary">A09g504090.1_BraROA</name>
    <name evidence="3" type="ORF">IGI04_034754</name>
</gene>
<evidence type="ECO:0000313" key="3">
    <source>
        <dbReference type="EMBL" id="KAG5383284.1"/>
    </source>
</evidence>
<evidence type="ECO:0000256" key="1">
    <source>
        <dbReference type="ARBA" id="ARBA00022603"/>
    </source>
</evidence>
<dbReference type="SUPFAM" id="SSF53335">
    <property type="entry name" value="S-adenosyl-L-methionine-dependent methyltransferases"/>
    <property type="match status" value="1"/>
</dbReference>
<dbReference type="InterPro" id="IPR007213">
    <property type="entry name" value="Ppm1/Ppm2/Tcmp"/>
</dbReference>
<protein>
    <submittedName>
        <fullName evidence="3">Uncharacterized protein</fullName>
    </submittedName>
</protein>
<dbReference type="Gene3D" id="3.40.50.150">
    <property type="entry name" value="Vaccinia Virus protein VP39"/>
    <property type="match status" value="1"/>
</dbReference>
<dbReference type="PANTHER" id="PTHR43619:SF8">
    <property type="entry name" value="LEUCINE CARBOXYL METHYLTRANSFERASE"/>
    <property type="match status" value="1"/>
</dbReference>
<evidence type="ECO:0000256" key="2">
    <source>
        <dbReference type="ARBA" id="ARBA00022679"/>
    </source>
</evidence>
<proteinExistence type="predicted"/>
<keyword evidence="4" id="KW-1185">Reference proteome</keyword>
<evidence type="ECO:0000313" key="4">
    <source>
        <dbReference type="Proteomes" id="UP000823674"/>
    </source>
</evidence>
<dbReference type="EMBL" id="JADBGQ010000008">
    <property type="protein sequence ID" value="KAG5383284.1"/>
    <property type="molecule type" value="Genomic_DNA"/>
</dbReference>
<dbReference type="InterPro" id="IPR029063">
    <property type="entry name" value="SAM-dependent_MTases_sf"/>
</dbReference>
<name>A0ABQ7L9N9_BRACM</name>
<comment type="caution">
    <text evidence="3">The sequence shown here is derived from an EMBL/GenBank/DDBJ whole genome shotgun (WGS) entry which is preliminary data.</text>
</comment>
<dbReference type="Pfam" id="PF04072">
    <property type="entry name" value="LCM"/>
    <property type="match status" value="1"/>
</dbReference>
<dbReference type="Proteomes" id="UP000823674">
    <property type="component" value="Chromosome A09"/>
</dbReference>
<keyword evidence="1" id="KW-0489">Methyltransferase</keyword>
<accession>A0ABQ7L9N9</accession>
<organism evidence="3 4">
    <name type="scientific">Brassica rapa subsp. trilocularis</name>
    <dbReference type="NCBI Taxonomy" id="1813537"/>
    <lineage>
        <taxon>Eukaryota</taxon>
        <taxon>Viridiplantae</taxon>
        <taxon>Streptophyta</taxon>
        <taxon>Embryophyta</taxon>
        <taxon>Tracheophyta</taxon>
        <taxon>Spermatophyta</taxon>
        <taxon>Magnoliopsida</taxon>
        <taxon>eudicotyledons</taxon>
        <taxon>Gunneridae</taxon>
        <taxon>Pentapetalae</taxon>
        <taxon>rosids</taxon>
        <taxon>malvids</taxon>
        <taxon>Brassicales</taxon>
        <taxon>Brassicaceae</taxon>
        <taxon>Brassiceae</taxon>
        <taxon>Brassica</taxon>
    </lineage>
</organism>
<keyword evidence="2" id="KW-0808">Transferase</keyword>